<gene>
    <name evidence="1" type="ordered locus">Mefer_1166</name>
</gene>
<protein>
    <submittedName>
        <fullName evidence="1">Uncharacterized protein</fullName>
    </submittedName>
</protein>
<accession>C7P8U3</accession>
<dbReference type="Proteomes" id="UP000001495">
    <property type="component" value="Chromosome"/>
</dbReference>
<evidence type="ECO:0000313" key="1">
    <source>
        <dbReference type="EMBL" id="ACV24975.1"/>
    </source>
</evidence>
<sequence>MVNYEQLGIECINLAKEIDTESVVEYIREKSMVEISRNKVDKLLNIKKQKSKRDTSKDVDIRKFLSKFG</sequence>
<dbReference type="KEGG" id="mfe:Mefer_1166"/>
<dbReference type="AlphaFoldDB" id="C7P8U3"/>
<proteinExistence type="predicted"/>
<dbReference type="HOGENOM" id="CLU_2766046_0_0_2"/>
<evidence type="ECO:0000313" key="2">
    <source>
        <dbReference type="Proteomes" id="UP000001495"/>
    </source>
</evidence>
<dbReference type="EMBL" id="CP001696">
    <property type="protein sequence ID" value="ACV24975.1"/>
    <property type="molecule type" value="Genomic_DNA"/>
</dbReference>
<name>C7P8U3_METFA</name>
<organism evidence="1 2">
    <name type="scientific">Methanocaldococcus fervens (strain DSM 4213 / JCM 15782 / AG86)</name>
    <name type="common">Methanococcus fervens</name>
    <dbReference type="NCBI Taxonomy" id="573064"/>
    <lineage>
        <taxon>Archaea</taxon>
        <taxon>Methanobacteriati</taxon>
        <taxon>Methanobacteriota</taxon>
        <taxon>Methanomada group</taxon>
        <taxon>Methanococci</taxon>
        <taxon>Methanococcales</taxon>
        <taxon>Methanocaldococcaceae</taxon>
        <taxon>Methanocaldococcus</taxon>
    </lineage>
</organism>
<reference evidence="1" key="1">
    <citation type="submission" date="2009-08" db="EMBL/GenBank/DDBJ databases">
        <title>Complete sequence of chromosome of Methanocaldococcus fervens AG86.</title>
        <authorList>
            <consortium name="US DOE Joint Genome Institute"/>
            <person name="Lucas S."/>
            <person name="Copeland A."/>
            <person name="Lapidus A."/>
            <person name="Glavina del Rio T."/>
            <person name="Tice H."/>
            <person name="Bruce D."/>
            <person name="Goodwin L."/>
            <person name="Pitluck S."/>
            <person name="Chertkov O."/>
            <person name="Detter J.C."/>
            <person name="Han C."/>
            <person name="Tapia R."/>
            <person name="Larimer F."/>
            <person name="Land M."/>
            <person name="Hauser L."/>
            <person name="Kyrpides N."/>
            <person name="Ovchinnikova G."/>
            <person name="Lupa-Sieprawska M."/>
            <person name="Whitman W.B."/>
        </authorList>
    </citation>
    <scope>NUCLEOTIDE SEQUENCE [LARGE SCALE GENOMIC DNA]</scope>
    <source>
        <strain evidence="1">AG86</strain>
    </source>
</reference>
<keyword evidence="2" id="KW-1185">Reference proteome</keyword>